<dbReference type="AlphaFoldDB" id="A0A4R2J765"/>
<sequence>MTRFDGLSPEEVEAASIEELEHGRLPVRAQQRLAMMRADHAFTSDLTVAEHHAIRSVGFSPVGQVMGSCVYHVGYMGRMSCGYSGWGRWNTDAAQVREAVSVRQAMYEARMLAIGRMRQEAAGLGGDGVVAVTLTIEPFPAGGLEFQAIGTAVRADGEVRPKHPFLSDLTGQDFAKLMRAGWVPCGLTLGLSVTIRHDDWRTQMQQGSWYNTEITGQTQLVQIARSAARRRMREEAGQAGAAGVVIRTSSLRVWHQACANGGDHQHDHLAEAVYIGTAITPFKRGKERTAAAPLPMLRLS</sequence>
<evidence type="ECO:0000256" key="1">
    <source>
        <dbReference type="ARBA" id="ARBA00010751"/>
    </source>
</evidence>
<proteinExistence type="inferred from homology"/>
<dbReference type="Gene3D" id="3.30.110.70">
    <property type="entry name" value="Hypothetical protein apc22750. Chain B"/>
    <property type="match status" value="2"/>
</dbReference>
<accession>A0A4R2J765</accession>
<reference evidence="2 3" key="1">
    <citation type="submission" date="2019-03" db="EMBL/GenBank/DDBJ databases">
        <title>Genomic Encyclopedia of Type Strains, Phase IV (KMG-IV): sequencing the most valuable type-strain genomes for metagenomic binning, comparative biology and taxonomic classification.</title>
        <authorList>
            <person name="Goeker M."/>
        </authorList>
    </citation>
    <scope>NUCLEOTIDE SEQUENCE [LARGE SCALE GENOMIC DNA]</scope>
    <source>
        <strain evidence="2 3">DSM 45934</strain>
    </source>
</reference>
<evidence type="ECO:0000313" key="2">
    <source>
        <dbReference type="EMBL" id="TCO54911.1"/>
    </source>
</evidence>
<comment type="caution">
    <text evidence="2">The sequence shown here is derived from an EMBL/GenBank/DDBJ whole genome shotgun (WGS) entry which is preliminary data.</text>
</comment>
<dbReference type="OrthoDB" id="3289343at2"/>
<dbReference type="SUPFAM" id="SSF117782">
    <property type="entry name" value="YbjQ-like"/>
    <property type="match status" value="1"/>
</dbReference>
<dbReference type="Proteomes" id="UP000295680">
    <property type="component" value="Unassembled WGS sequence"/>
</dbReference>
<gene>
    <name evidence="2" type="ORF">EV192_108199</name>
</gene>
<dbReference type="InterPro" id="IPR002765">
    <property type="entry name" value="UPF0145_YbjQ-like"/>
</dbReference>
<comment type="similarity">
    <text evidence="1">Belongs to the UPF0145 family.</text>
</comment>
<organism evidence="2 3">
    <name type="scientific">Actinocrispum wychmicini</name>
    <dbReference type="NCBI Taxonomy" id="1213861"/>
    <lineage>
        <taxon>Bacteria</taxon>
        <taxon>Bacillati</taxon>
        <taxon>Actinomycetota</taxon>
        <taxon>Actinomycetes</taxon>
        <taxon>Pseudonocardiales</taxon>
        <taxon>Pseudonocardiaceae</taxon>
        <taxon>Actinocrispum</taxon>
    </lineage>
</organism>
<dbReference type="PANTHER" id="PTHR34068:SF2">
    <property type="entry name" value="UPF0145 PROTEIN SCO3412"/>
    <property type="match status" value="1"/>
</dbReference>
<dbReference type="EMBL" id="SLWS01000008">
    <property type="protein sequence ID" value="TCO54911.1"/>
    <property type="molecule type" value="Genomic_DNA"/>
</dbReference>
<dbReference type="InterPro" id="IPR035439">
    <property type="entry name" value="UPF0145_dom_sf"/>
</dbReference>
<keyword evidence="3" id="KW-1185">Reference proteome</keyword>
<name>A0A4R2J765_9PSEU</name>
<dbReference type="RefSeq" id="WP_132122698.1">
    <property type="nucleotide sequence ID" value="NZ_SLWS01000008.1"/>
</dbReference>
<dbReference type="PANTHER" id="PTHR34068">
    <property type="entry name" value="UPF0145 PROTEIN YBJQ"/>
    <property type="match status" value="1"/>
</dbReference>
<dbReference type="Pfam" id="PF01906">
    <property type="entry name" value="YbjQ_1"/>
    <property type="match status" value="1"/>
</dbReference>
<protein>
    <submittedName>
        <fullName evidence="2">Uncharacterized protein YbjQ (UPF0145 family)</fullName>
    </submittedName>
</protein>
<evidence type="ECO:0000313" key="3">
    <source>
        <dbReference type="Proteomes" id="UP000295680"/>
    </source>
</evidence>